<feature type="compositionally biased region" description="Low complexity" evidence="6">
    <location>
        <begin position="600"/>
        <end position="611"/>
    </location>
</feature>
<dbReference type="Gene3D" id="3.40.50.620">
    <property type="entry name" value="HUPs"/>
    <property type="match status" value="1"/>
</dbReference>
<dbReference type="CDD" id="cd06155">
    <property type="entry name" value="eu_AANH_C_1"/>
    <property type="match status" value="1"/>
</dbReference>
<organism evidence="8 9">
    <name type="scientific">Lophiostoma macrostomum CBS 122681</name>
    <dbReference type="NCBI Taxonomy" id="1314788"/>
    <lineage>
        <taxon>Eukaryota</taxon>
        <taxon>Fungi</taxon>
        <taxon>Dikarya</taxon>
        <taxon>Ascomycota</taxon>
        <taxon>Pezizomycotina</taxon>
        <taxon>Dothideomycetes</taxon>
        <taxon>Pleosporomycetidae</taxon>
        <taxon>Pleosporales</taxon>
        <taxon>Lophiostomataceae</taxon>
        <taxon>Lophiostoma</taxon>
    </lineage>
</organism>
<dbReference type="CDD" id="cd01994">
    <property type="entry name" value="AANH_PF0828-like"/>
    <property type="match status" value="1"/>
</dbReference>
<dbReference type="GO" id="GO:0017183">
    <property type="term" value="P:protein histidyl modification to diphthamide"/>
    <property type="evidence" value="ECO:0007669"/>
    <property type="project" value="TreeGrafter"/>
</dbReference>
<evidence type="ECO:0000313" key="8">
    <source>
        <dbReference type="EMBL" id="KAF2647346.1"/>
    </source>
</evidence>
<dbReference type="EMBL" id="MU004631">
    <property type="protein sequence ID" value="KAF2647346.1"/>
    <property type="molecule type" value="Genomic_DNA"/>
</dbReference>
<protein>
    <recommendedName>
        <fullName evidence="2">Diphthine--ammonia ligase</fullName>
        <ecNumber evidence="1">6.3.1.14</ecNumber>
    </recommendedName>
    <alternativeName>
        <fullName evidence="3">Diphthamide synthase</fullName>
    </alternativeName>
    <alternativeName>
        <fullName evidence="4">Diphthamide synthetase</fullName>
    </alternativeName>
</protein>
<reference evidence="8" key="1">
    <citation type="journal article" date="2020" name="Stud. Mycol.">
        <title>101 Dothideomycetes genomes: a test case for predicting lifestyles and emergence of pathogens.</title>
        <authorList>
            <person name="Haridas S."/>
            <person name="Albert R."/>
            <person name="Binder M."/>
            <person name="Bloem J."/>
            <person name="Labutti K."/>
            <person name="Salamov A."/>
            <person name="Andreopoulos B."/>
            <person name="Baker S."/>
            <person name="Barry K."/>
            <person name="Bills G."/>
            <person name="Bluhm B."/>
            <person name="Cannon C."/>
            <person name="Castanera R."/>
            <person name="Culley D."/>
            <person name="Daum C."/>
            <person name="Ezra D."/>
            <person name="Gonzalez J."/>
            <person name="Henrissat B."/>
            <person name="Kuo A."/>
            <person name="Liang C."/>
            <person name="Lipzen A."/>
            <person name="Lutzoni F."/>
            <person name="Magnuson J."/>
            <person name="Mondo S."/>
            <person name="Nolan M."/>
            <person name="Ohm R."/>
            <person name="Pangilinan J."/>
            <person name="Park H.-J."/>
            <person name="Ramirez L."/>
            <person name="Alfaro M."/>
            <person name="Sun H."/>
            <person name="Tritt A."/>
            <person name="Yoshinaga Y."/>
            <person name="Zwiers L.-H."/>
            <person name="Turgeon B."/>
            <person name="Goodwin S."/>
            <person name="Spatafora J."/>
            <person name="Crous P."/>
            <person name="Grigoriev I."/>
        </authorList>
    </citation>
    <scope>NUCLEOTIDE SEQUENCE</scope>
    <source>
        <strain evidence="8">CBS 122681</strain>
    </source>
</reference>
<dbReference type="AlphaFoldDB" id="A0A6A6SHT5"/>
<proteinExistence type="predicted"/>
<evidence type="ECO:0000256" key="1">
    <source>
        <dbReference type="ARBA" id="ARBA00012089"/>
    </source>
</evidence>
<dbReference type="EC" id="6.3.1.14" evidence="1"/>
<dbReference type="Gene3D" id="3.30.1330.40">
    <property type="entry name" value="RutC-like"/>
    <property type="match status" value="2"/>
</dbReference>
<dbReference type="SUPFAM" id="SSF52402">
    <property type="entry name" value="Adenine nucleotide alpha hydrolases-like"/>
    <property type="match status" value="1"/>
</dbReference>
<evidence type="ECO:0000256" key="2">
    <source>
        <dbReference type="ARBA" id="ARBA00018426"/>
    </source>
</evidence>
<evidence type="ECO:0000259" key="7">
    <source>
        <dbReference type="Pfam" id="PF01902"/>
    </source>
</evidence>
<gene>
    <name evidence="8" type="ORF">K491DRAFT_699679</name>
</gene>
<dbReference type="InterPro" id="IPR006175">
    <property type="entry name" value="YjgF/YER057c/UK114"/>
</dbReference>
<feature type="region of interest" description="Disordered" evidence="6">
    <location>
        <begin position="91"/>
        <end position="113"/>
    </location>
</feature>
<dbReference type="InterPro" id="IPR002761">
    <property type="entry name" value="Diphthami_syn_dom"/>
</dbReference>
<sequence length="802" mass="85406">MATGLRVVALISGGKDSFYSILHYVAAGHSVVALANLHPPSTPNHDSAEEEEEDLNSYMYQTVGHSIIPLYAEALGIPLFRQEISGSAVNTSRDYAAPKRDEDQGVEGREEDETESLVPLLRKVLDAGLGVNAVSTGAILSTYQRTRVESVALRLGLTPLSYLWQYPNLPPYSQSGLLHDMAAVGQNARIIKVASGGLDELFLWENVADPKTIARLGRAMARFGGNGDGAVLGEGGEFETLAIDGPAVLWKRRIEVESDGVIRGDGGTYSFKSKGAKVIAKKPGETQGLDSLRIPELWDDEFKKVFDDVSTMSFPPLDNSPVPFDATIHDPFSAFSTHATNSISTSTSTIIALSNLTSTTSEPSPPTTQLTSILSTLTSLLSTANLTPAHILHTTLLLRHMSDFTSLNPIYGSIFTTPNPPSRVTIACGSSMPSDVDVMLSVLISKDIQHRDGLHVQSRSYWAPANIGPYSQAISIPISVLPNSDPEGDAEVEGAGDVNIVSDSGSDPQTVYIAGQIPLIPSTMSVPDSASFGFAGQAVLALQHLWRIGRARDVCWWTAGVAYISSSSSASPTETGLSSKVHTAQTAWNAIHTHYLSLNPSSSSSSSSPSSDAETNDIDPWDALNLPSTSTLNPSLSDTTHRAPLPNPSALLCRDSDSNSNLEKRGIAPPCYVVQVEALPRAVDIEWCSTGLARCQVSTSTDGDGDGNGDVHVISVSGTRTSFFSLEISGGEDMENVKSRLEDSLGEDVVWEHATLYATPGLPSEYCSVVGGLQWVPCKRVWGEGGKEVVGVLVGRCSVKAP</sequence>
<feature type="compositionally biased region" description="Low complexity" evidence="6">
    <location>
        <begin position="624"/>
        <end position="638"/>
    </location>
</feature>
<feature type="domain" description="Diphthamide synthase" evidence="7">
    <location>
        <begin position="106"/>
        <end position="258"/>
    </location>
</feature>
<dbReference type="GO" id="GO:0016787">
    <property type="term" value="F:hydrolase activity"/>
    <property type="evidence" value="ECO:0007669"/>
    <property type="project" value="UniProtKB-KW"/>
</dbReference>
<dbReference type="InterPro" id="IPR030662">
    <property type="entry name" value="DPH6/MJ0570"/>
</dbReference>
<dbReference type="Pfam" id="PF01902">
    <property type="entry name" value="Diphthami_syn_2"/>
    <property type="match status" value="2"/>
</dbReference>
<dbReference type="OrthoDB" id="686384at2759"/>
<dbReference type="SUPFAM" id="SSF55298">
    <property type="entry name" value="YjgF-like"/>
    <property type="match status" value="2"/>
</dbReference>
<dbReference type="PANTHER" id="PTHR12196:SF2">
    <property type="entry name" value="DIPHTHINE--AMMONIA LIGASE"/>
    <property type="match status" value="1"/>
</dbReference>
<evidence type="ECO:0000256" key="3">
    <source>
        <dbReference type="ARBA" id="ARBA00029814"/>
    </source>
</evidence>
<dbReference type="Proteomes" id="UP000799324">
    <property type="component" value="Unassembled WGS sequence"/>
</dbReference>
<feature type="compositionally biased region" description="Basic and acidic residues" evidence="6">
    <location>
        <begin position="96"/>
        <end position="108"/>
    </location>
</feature>
<dbReference type="PANTHER" id="PTHR12196">
    <property type="entry name" value="DOMAIN OF UNKNOWN FUNCTION 71 DUF71 -CONTAINING PROTEIN"/>
    <property type="match status" value="1"/>
</dbReference>
<dbReference type="Pfam" id="PF01042">
    <property type="entry name" value="Ribonuc_L-PSP"/>
    <property type="match status" value="1"/>
</dbReference>
<accession>A0A6A6SHT5</accession>
<evidence type="ECO:0000256" key="6">
    <source>
        <dbReference type="SAM" id="MobiDB-lite"/>
    </source>
</evidence>
<dbReference type="FunFam" id="3.40.50.620:FF:000145">
    <property type="entry name" value="ATP-binding domain containing protein"/>
    <property type="match status" value="1"/>
</dbReference>
<dbReference type="Gene3D" id="3.90.1490.10">
    <property type="entry name" value="putative n-type atp pyrophosphatase, domain 2"/>
    <property type="match status" value="1"/>
</dbReference>
<feature type="region of interest" description="Disordered" evidence="6">
    <location>
        <begin position="600"/>
        <end position="661"/>
    </location>
</feature>
<feature type="domain" description="Diphthamide synthase" evidence="7">
    <location>
        <begin position="6"/>
        <end position="94"/>
    </location>
</feature>
<dbReference type="GO" id="GO:0017178">
    <property type="term" value="F:diphthine-ammonia ligase activity"/>
    <property type="evidence" value="ECO:0007669"/>
    <property type="project" value="UniProtKB-EC"/>
</dbReference>
<keyword evidence="8" id="KW-0378">Hydrolase</keyword>
<evidence type="ECO:0000256" key="4">
    <source>
        <dbReference type="ARBA" id="ARBA00031552"/>
    </source>
</evidence>
<dbReference type="NCBIfam" id="TIGR00290">
    <property type="entry name" value="MJ0570_dom"/>
    <property type="match status" value="1"/>
</dbReference>
<keyword evidence="9" id="KW-1185">Reference proteome</keyword>
<dbReference type="InterPro" id="IPR014729">
    <property type="entry name" value="Rossmann-like_a/b/a_fold"/>
</dbReference>
<name>A0A6A6SHT5_9PLEO</name>
<dbReference type="InterPro" id="IPR035959">
    <property type="entry name" value="RutC-like_sf"/>
</dbReference>
<comment type="catalytic activity">
    <reaction evidence="5">
        <text>diphthine-[translation elongation factor 2] + NH4(+) + ATP = diphthamide-[translation elongation factor 2] + AMP + diphosphate + H(+)</text>
        <dbReference type="Rhea" id="RHEA:19753"/>
        <dbReference type="Rhea" id="RHEA-COMP:10172"/>
        <dbReference type="Rhea" id="RHEA-COMP:10174"/>
        <dbReference type="ChEBI" id="CHEBI:15378"/>
        <dbReference type="ChEBI" id="CHEBI:16692"/>
        <dbReference type="ChEBI" id="CHEBI:28938"/>
        <dbReference type="ChEBI" id="CHEBI:30616"/>
        <dbReference type="ChEBI" id="CHEBI:33019"/>
        <dbReference type="ChEBI" id="CHEBI:82696"/>
        <dbReference type="ChEBI" id="CHEBI:456215"/>
        <dbReference type="EC" id="6.3.1.14"/>
    </reaction>
</comment>
<evidence type="ECO:0000256" key="5">
    <source>
        <dbReference type="ARBA" id="ARBA00048108"/>
    </source>
</evidence>
<evidence type="ECO:0000313" key="9">
    <source>
        <dbReference type="Proteomes" id="UP000799324"/>
    </source>
</evidence>